<keyword evidence="6" id="KW-0479">Metal-binding</keyword>
<dbReference type="Gene3D" id="3.40.470.10">
    <property type="entry name" value="Uracil-DNA glycosylase-like domain"/>
    <property type="match status" value="1"/>
</dbReference>
<evidence type="ECO:0000256" key="6">
    <source>
        <dbReference type="ARBA" id="ARBA00022723"/>
    </source>
</evidence>
<sequence length="257" mass="28236">MVEELDFETARAMLEWQVDLGVTEAISEAPINRYDTPKAAPKVQPKPDVTQATQTDDPVDTVAVAREMAAGADDLEALHAAIAGFDYCDLKKGARSLVFADGQPTARVMIIGEAPGADEDRQGRPFVGRAGQLLDAMLSAIEFGRSSEANPVYITNILPWRPPQNRDPKPDEIAMMLPFVERHVALINPDVLVLMGNISCQALLGRKGITKLRGTWTEALGRPTLPMFHPAYLLRTSLAKRDAWHDLLLLRAKMKSL</sequence>
<evidence type="ECO:0000256" key="9">
    <source>
        <dbReference type="ARBA" id="ARBA00023004"/>
    </source>
</evidence>
<dbReference type="SUPFAM" id="SSF52141">
    <property type="entry name" value="Uracil-DNA glycosylase-like"/>
    <property type="match status" value="1"/>
</dbReference>
<keyword evidence="11" id="KW-0234">DNA repair</keyword>
<dbReference type="OrthoDB" id="5290748at2"/>
<dbReference type="PANTHER" id="PTHR33693">
    <property type="entry name" value="TYPE-5 URACIL-DNA GLYCOSYLASE"/>
    <property type="match status" value="1"/>
</dbReference>
<evidence type="ECO:0000256" key="7">
    <source>
        <dbReference type="ARBA" id="ARBA00022763"/>
    </source>
</evidence>
<keyword evidence="5" id="KW-0004">4Fe-4S</keyword>
<evidence type="ECO:0000256" key="11">
    <source>
        <dbReference type="ARBA" id="ARBA00023204"/>
    </source>
</evidence>
<dbReference type="RefSeq" id="WP_159806318.1">
    <property type="nucleotide sequence ID" value="NZ_BLJE01000002.1"/>
</dbReference>
<evidence type="ECO:0000313" key="15">
    <source>
        <dbReference type="Proteomes" id="UP000436822"/>
    </source>
</evidence>
<feature type="domain" description="Uracil-DNA glycosylase-like" evidence="13">
    <location>
        <begin position="99"/>
        <end position="248"/>
    </location>
</feature>
<dbReference type="AlphaFoldDB" id="A0A6N6JEQ1"/>
<accession>A0A6N6JEQ1</accession>
<dbReference type="InterPro" id="IPR005122">
    <property type="entry name" value="Uracil-DNA_glycosylase-like"/>
</dbReference>
<dbReference type="Proteomes" id="UP000436822">
    <property type="component" value="Unassembled WGS sequence"/>
</dbReference>
<organism evidence="14 15">
    <name type="scientific">Litoreibacter roseus</name>
    <dbReference type="NCBI Taxonomy" id="2601869"/>
    <lineage>
        <taxon>Bacteria</taxon>
        <taxon>Pseudomonadati</taxon>
        <taxon>Pseudomonadota</taxon>
        <taxon>Alphaproteobacteria</taxon>
        <taxon>Rhodobacterales</taxon>
        <taxon>Roseobacteraceae</taxon>
        <taxon>Litoreibacter</taxon>
    </lineage>
</organism>
<dbReference type="SMART" id="SM00987">
    <property type="entry name" value="UreE_C"/>
    <property type="match status" value="1"/>
</dbReference>
<keyword evidence="15" id="KW-1185">Reference proteome</keyword>
<evidence type="ECO:0000256" key="12">
    <source>
        <dbReference type="SAM" id="MobiDB-lite"/>
    </source>
</evidence>
<protein>
    <recommendedName>
        <fullName evidence="4">Type-4 uracil-DNA glycosylase</fullName>
        <ecNumber evidence="3">3.2.2.27</ecNumber>
    </recommendedName>
</protein>
<gene>
    <name evidence="14" type="ORF">KIN_19050</name>
</gene>
<dbReference type="EMBL" id="BLJE01000002">
    <property type="protein sequence ID" value="GFE64831.1"/>
    <property type="molecule type" value="Genomic_DNA"/>
</dbReference>
<dbReference type="EC" id="3.2.2.27" evidence="3"/>
<keyword evidence="7" id="KW-0227">DNA damage</keyword>
<evidence type="ECO:0000256" key="8">
    <source>
        <dbReference type="ARBA" id="ARBA00022801"/>
    </source>
</evidence>
<comment type="catalytic activity">
    <reaction evidence="1">
        <text>Hydrolyzes single-stranded DNA or mismatched double-stranded DNA and polynucleotides, releasing free uracil.</text>
        <dbReference type="EC" id="3.2.2.27"/>
    </reaction>
</comment>
<dbReference type="InterPro" id="IPR051536">
    <property type="entry name" value="UDG_Type-4/5"/>
</dbReference>
<dbReference type="NCBIfam" id="TIGR00758">
    <property type="entry name" value="UDG_fam4"/>
    <property type="match status" value="1"/>
</dbReference>
<dbReference type="GO" id="GO:0051539">
    <property type="term" value="F:4 iron, 4 sulfur cluster binding"/>
    <property type="evidence" value="ECO:0007669"/>
    <property type="project" value="UniProtKB-KW"/>
</dbReference>
<evidence type="ECO:0000313" key="14">
    <source>
        <dbReference type="EMBL" id="GFE64831.1"/>
    </source>
</evidence>
<dbReference type="PANTHER" id="PTHR33693:SF1">
    <property type="entry name" value="TYPE-4 URACIL-DNA GLYCOSYLASE"/>
    <property type="match status" value="1"/>
</dbReference>
<comment type="similarity">
    <text evidence="2">Belongs to the uracil-DNA glycosylase (UDG) superfamily. Type 4 (UDGa) family.</text>
</comment>
<keyword evidence="8" id="KW-0378">Hydrolase</keyword>
<dbReference type="GO" id="GO:0046872">
    <property type="term" value="F:metal ion binding"/>
    <property type="evidence" value="ECO:0007669"/>
    <property type="project" value="UniProtKB-KW"/>
</dbReference>
<evidence type="ECO:0000256" key="1">
    <source>
        <dbReference type="ARBA" id="ARBA00001400"/>
    </source>
</evidence>
<evidence type="ECO:0000256" key="10">
    <source>
        <dbReference type="ARBA" id="ARBA00023014"/>
    </source>
</evidence>
<proteinExistence type="inferred from homology"/>
<dbReference type="GO" id="GO:0004844">
    <property type="term" value="F:uracil DNA N-glycosylase activity"/>
    <property type="evidence" value="ECO:0007669"/>
    <property type="project" value="UniProtKB-EC"/>
</dbReference>
<dbReference type="InterPro" id="IPR036895">
    <property type="entry name" value="Uracil-DNA_glycosylase-like_sf"/>
</dbReference>
<evidence type="ECO:0000256" key="5">
    <source>
        <dbReference type="ARBA" id="ARBA00022485"/>
    </source>
</evidence>
<feature type="region of interest" description="Disordered" evidence="12">
    <location>
        <begin position="33"/>
        <end position="55"/>
    </location>
</feature>
<dbReference type="SMART" id="SM00986">
    <property type="entry name" value="UDG"/>
    <property type="match status" value="1"/>
</dbReference>
<keyword evidence="9" id="KW-0408">Iron</keyword>
<dbReference type="GO" id="GO:0006281">
    <property type="term" value="P:DNA repair"/>
    <property type="evidence" value="ECO:0007669"/>
    <property type="project" value="UniProtKB-KW"/>
</dbReference>
<dbReference type="InterPro" id="IPR005273">
    <property type="entry name" value="Ura-DNA_glyco_family4"/>
</dbReference>
<evidence type="ECO:0000259" key="13">
    <source>
        <dbReference type="SMART" id="SM00986"/>
    </source>
</evidence>
<evidence type="ECO:0000256" key="4">
    <source>
        <dbReference type="ARBA" id="ARBA00019403"/>
    </source>
</evidence>
<name>A0A6N6JEQ1_9RHOB</name>
<keyword evidence="10" id="KW-0411">Iron-sulfur</keyword>
<dbReference type="Pfam" id="PF03167">
    <property type="entry name" value="UDG"/>
    <property type="match status" value="1"/>
</dbReference>
<dbReference type="CDD" id="cd10030">
    <property type="entry name" value="UDG-F4_TTUDGA_SPO1dp_like"/>
    <property type="match status" value="1"/>
</dbReference>
<evidence type="ECO:0000256" key="3">
    <source>
        <dbReference type="ARBA" id="ARBA00012030"/>
    </source>
</evidence>
<reference evidence="14 15" key="1">
    <citation type="submission" date="2019-12" db="EMBL/GenBank/DDBJ databases">
        <title>Litoreibacter badius sp. nov., a novel bacteriochlorophyll a-containing bacterium in the genus Litoreibacter.</title>
        <authorList>
            <person name="Kanamuro M."/>
            <person name="Takabe Y."/>
            <person name="Mori K."/>
            <person name="Takaichi S."/>
            <person name="Hanada S."/>
        </authorList>
    </citation>
    <scope>NUCLEOTIDE SEQUENCE [LARGE SCALE GENOMIC DNA]</scope>
    <source>
        <strain evidence="14 15">K6</strain>
    </source>
</reference>
<evidence type="ECO:0000256" key="2">
    <source>
        <dbReference type="ARBA" id="ARBA00006521"/>
    </source>
</evidence>
<comment type="caution">
    <text evidence="14">The sequence shown here is derived from an EMBL/GenBank/DDBJ whole genome shotgun (WGS) entry which is preliminary data.</text>
</comment>